<dbReference type="InterPro" id="IPR002645">
    <property type="entry name" value="STAS_dom"/>
</dbReference>
<evidence type="ECO:0000313" key="3">
    <source>
        <dbReference type="Proteomes" id="UP001595872"/>
    </source>
</evidence>
<dbReference type="EMBL" id="JBHSIT010000002">
    <property type="protein sequence ID" value="MFC4907362.1"/>
    <property type="molecule type" value="Genomic_DNA"/>
</dbReference>
<keyword evidence="3" id="KW-1185">Reference proteome</keyword>
<proteinExistence type="predicted"/>
<comment type="caution">
    <text evidence="2">The sequence shown here is derived from an EMBL/GenBank/DDBJ whole genome shotgun (WGS) entry which is preliminary data.</text>
</comment>
<name>A0ABV9TTF0_9ACTN</name>
<evidence type="ECO:0000259" key="1">
    <source>
        <dbReference type="PROSITE" id="PS50801"/>
    </source>
</evidence>
<gene>
    <name evidence="2" type="ORF">ACFPCY_08525</name>
</gene>
<dbReference type="PROSITE" id="PS50801">
    <property type="entry name" value="STAS"/>
    <property type="match status" value="1"/>
</dbReference>
<protein>
    <recommendedName>
        <fullName evidence="1">STAS domain-containing protein</fullName>
    </recommendedName>
</protein>
<dbReference type="Gene3D" id="3.30.750.24">
    <property type="entry name" value="STAS domain"/>
    <property type="match status" value="1"/>
</dbReference>
<organism evidence="2 3">
    <name type="scientific">Actinomadura gamaensis</name>
    <dbReference type="NCBI Taxonomy" id="1763541"/>
    <lineage>
        <taxon>Bacteria</taxon>
        <taxon>Bacillati</taxon>
        <taxon>Actinomycetota</taxon>
        <taxon>Actinomycetes</taxon>
        <taxon>Streptosporangiales</taxon>
        <taxon>Thermomonosporaceae</taxon>
        <taxon>Actinomadura</taxon>
    </lineage>
</organism>
<accession>A0ABV9TTF0</accession>
<evidence type="ECO:0000313" key="2">
    <source>
        <dbReference type="EMBL" id="MFC4907362.1"/>
    </source>
</evidence>
<dbReference type="InterPro" id="IPR036513">
    <property type="entry name" value="STAS_dom_sf"/>
</dbReference>
<dbReference type="RefSeq" id="WP_378253098.1">
    <property type="nucleotide sequence ID" value="NZ_JBHSIT010000002.1"/>
</dbReference>
<dbReference type="Proteomes" id="UP001595872">
    <property type="component" value="Unassembled WGS sequence"/>
</dbReference>
<feature type="domain" description="STAS" evidence="1">
    <location>
        <begin position="1"/>
        <end position="78"/>
    </location>
</feature>
<dbReference type="SUPFAM" id="SSF52091">
    <property type="entry name" value="SpoIIaa-like"/>
    <property type="match status" value="1"/>
</dbReference>
<sequence length="116" mass="12350">MDQLLAYAVISVEGTVELDSREALLTRLPEALALTDAALILNMENATFRDISGLYAFTCLVQEAHQGALPLLATGLRLPGHMSLPSQASADLLLHPDLPSALSWLETGRPSPLTAS</sequence>
<reference evidence="3" key="1">
    <citation type="journal article" date="2019" name="Int. J. Syst. Evol. Microbiol.">
        <title>The Global Catalogue of Microorganisms (GCM) 10K type strain sequencing project: providing services to taxonomists for standard genome sequencing and annotation.</title>
        <authorList>
            <consortium name="The Broad Institute Genomics Platform"/>
            <consortium name="The Broad Institute Genome Sequencing Center for Infectious Disease"/>
            <person name="Wu L."/>
            <person name="Ma J."/>
        </authorList>
    </citation>
    <scope>NUCLEOTIDE SEQUENCE [LARGE SCALE GENOMIC DNA]</scope>
    <source>
        <strain evidence="3">KLKA75</strain>
    </source>
</reference>